<dbReference type="NCBIfam" id="TIGR01509">
    <property type="entry name" value="HAD-SF-IA-v3"/>
    <property type="match status" value="1"/>
</dbReference>
<dbReference type="Pfam" id="PF00702">
    <property type="entry name" value="Hydrolase"/>
    <property type="match status" value="1"/>
</dbReference>
<evidence type="ECO:0000313" key="2">
    <source>
        <dbReference type="Proteomes" id="UP001190700"/>
    </source>
</evidence>
<organism evidence="1 2">
    <name type="scientific">Cymbomonas tetramitiformis</name>
    <dbReference type="NCBI Taxonomy" id="36881"/>
    <lineage>
        <taxon>Eukaryota</taxon>
        <taxon>Viridiplantae</taxon>
        <taxon>Chlorophyta</taxon>
        <taxon>Pyramimonadophyceae</taxon>
        <taxon>Pyramimonadales</taxon>
        <taxon>Pyramimonadaceae</taxon>
        <taxon>Cymbomonas</taxon>
    </lineage>
</organism>
<dbReference type="Proteomes" id="UP001190700">
    <property type="component" value="Unassembled WGS sequence"/>
</dbReference>
<sequence length="183" mass="21149">MDTVVRDPFYEDIPAFFGMSLKELFSVKHPTAWLDFEKGLMDEEEFAATFFEDGRDFDYEGLKDTCYAGYQWIDGMEELLQELSTDGYHLHAFSNYPLWYEMVERKLGLSRYLEWSAVSCNTHLRKPDPASYDTAARVCGADPHACIFVDDNEKNIIAAREVGMMAIHFESQVSLRERLQAVL</sequence>
<accession>A0AAE0GE56</accession>
<protein>
    <submittedName>
        <fullName evidence="1">Uncharacterized protein</fullName>
    </submittedName>
</protein>
<reference evidence="1 2" key="1">
    <citation type="journal article" date="2015" name="Genome Biol. Evol.">
        <title>Comparative Genomics of a Bacterivorous Green Alga Reveals Evolutionary Causalities and Consequences of Phago-Mixotrophic Mode of Nutrition.</title>
        <authorList>
            <person name="Burns J.A."/>
            <person name="Paasch A."/>
            <person name="Narechania A."/>
            <person name="Kim E."/>
        </authorList>
    </citation>
    <scope>NUCLEOTIDE SEQUENCE [LARGE SCALE GENOMIC DNA]</scope>
    <source>
        <strain evidence="1 2">PLY_AMNH</strain>
    </source>
</reference>
<proteinExistence type="predicted"/>
<dbReference type="NCBIfam" id="TIGR01549">
    <property type="entry name" value="HAD-SF-IA-v1"/>
    <property type="match status" value="1"/>
</dbReference>
<keyword evidence="2" id="KW-1185">Reference proteome</keyword>
<comment type="caution">
    <text evidence="1">The sequence shown here is derived from an EMBL/GenBank/DDBJ whole genome shotgun (WGS) entry which is preliminary data.</text>
</comment>
<dbReference type="InterPro" id="IPR036412">
    <property type="entry name" value="HAD-like_sf"/>
</dbReference>
<dbReference type="Gene3D" id="3.40.50.1000">
    <property type="entry name" value="HAD superfamily/HAD-like"/>
    <property type="match status" value="1"/>
</dbReference>
<dbReference type="EMBL" id="LGRX02006495">
    <property type="protein sequence ID" value="KAK3276554.1"/>
    <property type="molecule type" value="Genomic_DNA"/>
</dbReference>
<name>A0AAE0GE56_9CHLO</name>
<dbReference type="SUPFAM" id="SSF56784">
    <property type="entry name" value="HAD-like"/>
    <property type="match status" value="1"/>
</dbReference>
<dbReference type="InterPro" id="IPR006439">
    <property type="entry name" value="HAD-SF_hydro_IA"/>
</dbReference>
<dbReference type="InterPro" id="IPR023214">
    <property type="entry name" value="HAD_sf"/>
</dbReference>
<dbReference type="PANTHER" id="PTHR43611">
    <property type="entry name" value="ALPHA-D-GLUCOSE 1-PHOSPHATE PHOSPHATASE"/>
    <property type="match status" value="1"/>
</dbReference>
<evidence type="ECO:0000313" key="1">
    <source>
        <dbReference type="EMBL" id="KAK3276554.1"/>
    </source>
</evidence>
<gene>
    <name evidence="1" type="ORF">CYMTET_15378</name>
</gene>
<dbReference type="AlphaFoldDB" id="A0AAE0GE56"/>
<dbReference type="PANTHER" id="PTHR43611:SF3">
    <property type="entry name" value="FLAVIN MONONUCLEOTIDE HYDROLASE 1, CHLOROPLATIC"/>
    <property type="match status" value="1"/>
</dbReference>